<dbReference type="InterPro" id="IPR039424">
    <property type="entry name" value="SBP_5"/>
</dbReference>
<dbReference type="PROSITE" id="PS51257">
    <property type="entry name" value="PROKAR_LIPOPROTEIN"/>
    <property type="match status" value="1"/>
</dbReference>
<dbReference type="InterPro" id="IPR000914">
    <property type="entry name" value="SBP_5_dom"/>
</dbReference>
<dbReference type="PANTHER" id="PTHR30290">
    <property type="entry name" value="PERIPLASMIC BINDING COMPONENT OF ABC TRANSPORTER"/>
    <property type="match status" value="1"/>
</dbReference>
<dbReference type="AlphaFoldDB" id="A0A1G8HJQ9"/>
<keyword evidence="6" id="KW-1185">Reference proteome</keyword>
<organism evidence="5 6">
    <name type="scientific">Sinosporangium album</name>
    <dbReference type="NCBI Taxonomy" id="504805"/>
    <lineage>
        <taxon>Bacteria</taxon>
        <taxon>Bacillati</taxon>
        <taxon>Actinomycetota</taxon>
        <taxon>Actinomycetes</taxon>
        <taxon>Streptosporangiales</taxon>
        <taxon>Streptosporangiaceae</taxon>
        <taxon>Sinosporangium</taxon>
    </lineage>
</organism>
<name>A0A1G8HJQ9_9ACTN</name>
<gene>
    <name evidence="5" type="ORF">SAMN05421505_13262</name>
</gene>
<feature type="domain" description="Solute-binding protein family 5" evidence="4">
    <location>
        <begin position="84"/>
        <end position="411"/>
    </location>
</feature>
<dbReference type="GO" id="GO:0015833">
    <property type="term" value="P:peptide transport"/>
    <property type="evidence" value="ECO:0007669"/>
    <property type="project" value="TreeGrafter"/>
</dbReference>
<dbReference type="GO" id="GO:1904680">
    <property type="term" value="F:peptide transmembrane transporter activity"/>
    <property type="evidence" value="ECO:0007669"/>
    <property type="project" value="TreeGrafter"/>
</dbReference>
<proteinExistence type="inferred from homology"/>
<sequence length="527" mass="55960">MSRTVSRRRSRPGASRVLAGVVLLAVLAAGCGGGAAPDRSAAYGGLRLAVPEPRASVQPRGFAGYSISSYGVGEHLLRARPDGTVEPWLAQSYERVGPTVWRVRLRGDVTFHNGRPVDAPAVVAALRRQVEAGYGNDAVAKAELKAEGPLTVTLTTEKPSGAVPRDLASLHRYYMIYDAAAAEKAGTDEQKLLAAGIYTGPYKPVSINQQQITARPYDGYWGPEPALPEIRILSIGDPEARLAAVRSGEADIALSPPAESIRSIGRAGGIVYRRAELAQRAAYMQLNLRRPPFDDLAARRAFLLGIDYARLSAVAAGGGVFDRAVGLMPVSLPFGVETQRTDASAAAALLQEAGWTAGPDGVRVKDGTPLRVHYQHEGGYPEYEAIGVVLRDMLRPLGFDVTLGRIEDAYAPESWPDTWSASVVALSLDGASVVDMVSGWLVGGGGANFGGIADDRVDALAARLQASPLADAHGSLRELQKLIADRAYAGVLAFRPVDAVVNTRFSDYRPDPGFVFVEAGLTERRGA</sequence>
<evidence type="ECO:0000313" key="5">
    <source>
        <dbReference type="EMBL" id="SDI06889.1"/>
    </source>
</evidence>
<dbReference type="Gene3D" id="3.40.190.10">
    <property type="entry name" value="Periplasmic binding protein-like II"/>
    <property type="match status" value="1"/>
</dbReference>
<keyword evidence="2" id="KW-0813">Transport</keyword>
<dbReference type="PANTHER" id="PTHR30290:SF9">
    <property type="entry name" value="OLIGOPEPTIDE-BINDING PROTEIN APPA"/>
    <property type="match status" value="1"/>
</dbReference>
<dbReference type="RefSeq" id="WP_176955663.1">
    <property type="nucleotide sequence ID" value="NZ_FNCN01000032.1"/>
</dbReference>
<dbReference type="SUPFAM" id="SSF53850">
    <property type="entry name" value="Periplasmic binding protein-like II"/>
    <property type="match status" value="1"/>
</dbReference>
<keyword evidence="3" id="KW-0732">Signal</keyword>
<comment type="similarity">
    <text evidence="1">Belongs to the bacterial solute-binding protein 5 family.</text>
</comment>
<evidence type="ECO:0000256" key="1">
    <source>
        <dbReference type="ARBA" id="ARBA00005695"/>
    </source>
</evidence>
<evidence type="ECO:0000256" key="2">
    <source>
        <dbReference type="ARBA" id="ARBA00022448"/>
    </source>
</evidence>
<evidence type="ECO:0000256" key="3">
    <source>
        <dbReference type="ARBA" id="ARBA00022729"/>
    </source>
</evidence>
<protein>
    <submittedName>
        <fullName evidence="5">ABC-type transport system, substrate-binding protein</fullName>
    </submittedName>
</protein>
<evidence type="ECO:0000313" key="6">
    <source>
        <dbReference type="Proteomes" id="UP000198923"/>
    </source>
</evidence>
<dbReference type="Gene3D" id="3.10.105.10">
    <property type="entry name" value="Dipeptide-binding Protein, Domain 3"/>
    <property type="match status" value="1"/>
</dbReference>
<dbReference type="Pfam" id="PF00496">
    <property type="entry name" value="SBP_bac_5"/>
    <property type="match status" value="1"/>
</dbReference>
<accession>A0A1G8HJQ9</accession>
<dbReference type="STRING" id="504805.SAMN05421505_13262"/>
<reference evidence="5 6" key="1">
    <citation type="submission" date="2016-10" db="EMBL/GenBank/DDBJ databases">
        <authorList>
            <person name="de Groot N.N."/>
        </authorList>
    </citation>
    <scope>NUCLEOTIDE SEQUENCE [LARGE SCALE GENOMIC DNA]</scope>
    <source>
        <strain evidence="5 6">CPCC 201354</strain>
    </source>
</reference>
<dbReference type="Proteomes" id="UP000198923">
    <property type="component" value="Unassembled WGS sequence"/>
</dbReference>
<dbReference type="EMBL" id="FNCN01000032">
    <property type="protein sequence ID" value="SDI06889.1"/>
    <property type="molecule type" value="Genomic_DNA"/>
</dbReference>
<evidence type="ECO:0000259" key="4">
    <source>
        <dbReference type="Pfam" id="PF00496"/>
    </source>
</evidence>